<comment type="subcellular location">
    <subcellularLocation>
        <location evidence="1">Cytoplasm</location>
    </subcellularLocation>
</comment>
<dbReference type="RefSeq" id="XP_018019722.1">
    <property type="nucleotide sequence ID" value="XM_018164233.2"/>
</dbReference>
<evidence type="ECO:0000256" key="6">
    <source>
        <dbReference type="SAM" id="MobiDB-lite"/>
    </source>
</evidence>
<feature type="domain" description="UDENN FLCN/SMCR8-type" evidence="7">
    <location>
        <begin position="157"/>
        <end position="1440"/>
    </location>
</feature>
<evidence type="ECO:0000256" key="3">
    <source>
        <dbReference type="ARBA" id="ARBA00022658"/>
    </source>
</evidence>
<sequence>MEGLAQWMQFKKPSPELCCDWSLPNNTPAAQKWDTASETPSDLIMVGEFSELKGPIPLMTFPSLNPTCKLKHFKHKPKEELTSPLHTCPSCWNRNTSIDPVLGDVSHAKFWANCDCNEESGNVDNFLEKSTLKKQVFKCNKCPCSIKMKASKPCVSCSRNESAQQEQLTDDEEDESLGHSFCLDDDPFYCGIDLNDLVLKLMSTDYQNFGGVFNLPKDSEVIELDLQNQFTGISAVVRYVTLFDIHARGYVRPHCIAYLTWDQAKIHTSLDVIRSHMKKASDYLKSSNLCWFAWESKKRLADLQYTKQRYLKALQNARNIGGSSHPGGVASDSRCGSSGPETVSPFSSHCASGPDACASGPNCGASSPDFGASGPYCGASGPDFGASGPDHNASHPTCNASGPVCNNHSRTSGSVHNYLGSFCETSCPTVTIHNSNDEQNSISAKCPSDCASSPTTGAPKFTAKTKSLSLEQSLRCKAGLESESLSLGHDSARPGADPDVLQTSVGSQDPRSCGSFRDLPDVCSGIEIIGEEVHVPSDWTDVTEADFAIAANKNQAKNSLSYSTRQVGNDHFMLQRDTDEKLTSGVWDRENGRTGTEIISNHILAAEPGDDGPKTEELAVPGSQIKVPPSEILSPKLGSPEKFPIHSKLSHNTEIPAERNPSLERTDNLLLDHCSLEAIATQLLDTRRIVSVVCKHLESLVEFTEVKELTNLIANEIGSPVHRAAEECGMLNPAYCVIPSEEENWSSDDAKEFPLHREASSFLNSHPVQDVSAFSKEVKTKFPLGNESFSSNDQKENVSLPIKDSQGNFTQSCRRCRGSVVATNSKIHGCGIPELYFGSSGRRRYESLRCMRDLSGCGFVAALLELSELHSILAKSSLALAFEIVDEDCYLYDPGSLFVGNVPVVNIVKCSSNASNDESEKMKSKGKSDSMATNLHTSSGISRSSRTLPVKVNLTRGKAASKSSSDAQVKMSKNSNESPSLSCSTLAKKFKFKASLCYNESIVDQILNIYVDKKGLEKPLLENQGDWVLINGRRIAHADFSLSRAAPPLPHNHNTKQNISQASDFLQNIDTSDPASSSPDVSGPLCLLMSASTLSSHSGGTASSSYETDNKIEDNIKSLPVEVAIAADESFMTNLGLNASNEIIQNTQLLTPSSNNTDIVQEGSHKQRHKIIDRALSTPASSSSTCGCRISSDTSCESKVRRSSCCCCKHSQEPKVKKKKKKKYRRHPRVDIDQRMATAYYHELSALLLKVPGKSKNKLALSNVSQSLMASLLSGRRLIVAARPAHQRAAKMAVTAMAAALLPVAQDNLHPITKYHRGTITSHHLRQQPLLGLCIPERLLLHHLIDSCTMSKITTVNLSSGHISGVAYYGNFIRGLDQFIRHFCPREADPQQAIRQWFDSTLHPASMSYPVPAPELGDEQRPSDSDESSRINRRFERADSSPEVFGRVPGRTVTATRDTSSEGDHCALESNSDIVDVNQKANAVVRSISSPEMAHDLFCVNPSGRGGASLLNTACEDDDTSTIPPGASALASSQTSYRLTRSSSSAATNMHFSTEGPYASSRSSYRDIAAMSGQEIFPSASIPAETTAKSSVNTGSFRGESPSVNGAISVYGNRYASMETFRRGSVTSETIPLYGNSDAPLQTFLQSLLVKLGVQVFLYFHVSGNSTFSPSQLMHVLDVRERNDMQILEYLTSIVSRQLDLADVQVEYLP</sequence>
<dbReference type="GO" id="GO:0005085">
    <property type="term" value="F:guanyl-nucleotide exchange factor activity"/>
    <property type="evidence" value="ECO:0007669"/>
    <property type="project" value="UniProtKB-KW"/>
</dbReference>
<evidence type="ECO:0000259" key="7">
    <source>
        <dbReference type="PROSITE" id="PS51834"/>
    </source>
</evidence>
<dbReference type="PANTHER" id="PTHR31334">
    <property type="entry name" value="SMITH-MAGENIS SYNDROME REGION GENE 8 PROTEIN"/>
    <property type="match status" value="1"/>
</dbReference>
<dbReference type="GO" id="GO:0005737">
    <property type="term" value="C:cytoplasm"/>
    <property type="evidence" value="ECO:0007669"/>
    <property type="project" value="UniProtKB-SubCell"/>
</dbReference>
<feature type="region of interest" description="Disordered" evidence="6">
    <location>
        <begin position="916"/>
        <end position="981"/>
    </location>
</feature>
<dbReference type="Proteomes" id="UP000694843">
    <property type="component" value="Unplaced"/>
</dbReference>
<dbReference type="GO" id="GO:0032045">
    <property type="term" value="C:guanyl-nucleotide exchange factor complex"/>
    <property type="evidence" value="ECO:0007669"/>
    <property type="project" value="TreeGrafter"/>
</dbReference>
<organism evidence="8 10">
    <name type="scientific">Hyalella azteca</name>
    <name type="common">Amphipod</name>
    <dbReference type="NCBI Taxonomy" id="294128"/>
    <lineage>
        <taxon>Eukaryota</taxon>
        <taxon>Metazoa</taxon>
        <taxon>Ecdysozoa</taxon>
        <taxon>Arthropoda</taxon>
        <taxon>Crustacea</taxon>
        <taxon>Multicrustacea</taxon>
        <taxon>Malacostraca</taxon>
        <taxon>Eumalacostraca</taxon>
        <taxon>Peracarida</taxon>
        <taxon>Amphipoda</taxon>
        <taxon>Senticaudata</taxon>
        <taxon>Talitrida</taxon>
        <taxon>Talitroidea</taxon>
        <taxon>Hyalellidae</taxon>
        <taxon>Hyalella</taxon>
    </lineage>
</organism>
<feature type="compositionally biased region" description="Basic and acidic residues" evidence="6">
    <location>
        <begin position="918"/>
        <end position="928"/>
    </location>
</feature>
<reference evidence="9 10" key="1">
    <citation type="submission" date="2025-04" db="UniProtKB">
        <authorList>
            <consortium name="RefSeq"/>
        </authorList>
    </citation>
    <scope>IDENTIFICATION</scope>
    <source>
        <tissue evidence="9 10">Whole organism</tissue>
    </source>
</reference>
<evidence type="ECO:0000313" key="9">
    <source>
        <dbReference type="RefSeq" id="XP_018019722.1"/>
    </source>
</evidence>
<dbReference type="PANTHER" id="PTHR31334:SF1">
    <property type="entry name" value="GUANINE NUCLEOTIDE EXCHANGE PROTEIN SMCR8"/>
    <property type="match status" value="1"/>
</dbReference>
<dbReference type="RefSeq" id="XP_018019723.1">
    <property type="nucleotide sequence ID" value="XM_018164234.2"/>
</dbReference>
<feature type="compositionally biased region" description="Polar residues" evidence="6">
    <location>
        <begin position="961"/>
        <end position="981"/>
    </location>
</feature>
<keyword evidence="4" id="KW-0072">Autophagy</keyword>
<evidence type="ECO:0000256" key="4">
    <source>
        <dbReference type="ARBA" id="ARBA00023006"/>
    </source>
</evidence>
<evidence type="ECO:0000256" key="2">
    <source>
        <dbReference type="ARBA" id="ARBA00022490"/>
    </source>
</evidence>
<keyword evidence="2" id="KW-0963">Cytoplasm</keyword>
<gene>
    <name evidence="9 10" type="primary">LOC108676183</name>
</gene>
<protein>
    <submittedName>
        <fullName evidence="9 10">Uncharacterized protein LOC108676183 isoform X1</fullName>
    </submittedName>
</protein>
<dbReference type="KEGG" id="hazt:108676183"/>
<comment type="similarity">
    <text evidence="5">Belongs to the SMCR8 family.</text>
</comment>
<name>A0A8B7P128_HYAAZ</name>
<feature type="compositionally biased region" description="Polar residues" evidence="6">
    <location>
        <begin position="501"/>
        <end position="510"/>
    </location>
</feature>
<keyword evidence="3" id="KW-0344">Guanine-nucleotide releasing factor</keyword>
<keyword evidence="8" id="KW-1185">Reference proteome</keyword>
<feature type="compositionally biased region" description="Basic and acidic residues" evidence="6">
    <location>
        <begin position="1418"/>
        <end position="1440"/>
    </location>
</feature>
<evidence type="ECO:0000313" key="8">
    <source>
        <dbReference type="Proteomes" id="UP000694843"/>
    </source>
</evidence>
<dbReference type="PROSITE" id="PS51834">
    <property type="entry name" value="DENN_FLCN_SMCR8"/>
    <property type="match status" value="1"/>
</dbReference>
<dbReference type="InterPro" id="IPR037521">
    <property type="entry name" value="FLCN/SMCR8_DENN"/>
</dbReference>
<accession>A0A8B7P128</accession>
<feature type="region of interest" description="Disordered" evidence="6">
    <location>
        <begin position="1408"/>
        <end position="1448"/>
    </location>
</feature>
<evidence type="ECO:0000313" key="10">
    <source>
        <dbReference type="RefSeq" id="XP_018019723.1"/>
    </source>
</evidence>
<dbReference type="GeneID" id="108676183"/>
<proteinExistence type="inferred from homology"/>
<feature type="compositionally biased region" description="Polar residues" evidence="6">
    <location>
        <begin position="930"/>
        <end position="947"/>
    </location>
</feature>
<evidence type="ECO:0000256" key="1">
    <source>
        <dbReference type="ARBA" id="ARBA00004496"/>
    </source>
</evidence>
<dbReference type="OrthoDB" id="2289278at2759"/>
<dbReference type="GO" id="GO:0006914">
    <property type="term" value="P:autophagy"/>
    <property type="evidence" value="ECO:0007669"/>
    <property type="project" value="UniProtKB-KW"/>
</dbReference>
<feature type="region of interest" description="Disordered" evidence="6">
    <location>
        <begin position="486"/>
        <end position="512"/>
    </location>
</feature>
<evidence type="ECO:0000256" key="5">
    <source>
        <dbReference type="ARBA" id="ARBA00038137"/>
    </source>
</evidence>